<dbReference type="InterPro" id="IPR009003">
    <property type="entry name" value="Peptidase_S1_PA"/>
</dbReference>
<dbReference type="AlphaFoldDB" id="A0A177IEV9"/>
<evidence type="ECO:0000313" key="2">
    <source>
        <dbReference type="Proteomes" id="UP000076947"/>
    </source>
</evidence>
<dbReference type="SUPFAM" id="SSF50494">
    <property type="entry name" value="Trypsin-like serine proteases"/>
    <property type="match status" value="1"/>
</dbReference>
<accession>A0A177IEV9</accession>
<protein>
    <recommendedName>
        <fullName evidence="3">Trypsin-like peptidase domain-containing protein</fullName>
    </recommendedName>
</protein>
<dbReference type="STRING" id="1705.CA21670_05780"/>
<evidence type="ECO:0000313" key="1">
    <source>
        <dbReference type="EMBL" id="OAH27274.1"/>
    </source>
</evidence>
<dbReference type="OrthoDB" id="4423927at2"/>
<proteinExistence type="predicted"/>
<dbReference type="EMBL" id="LSTQ01000022">
    <property type="protein sequence ID" value="OAH27274.1"/>
    <property type="molecule type" value="Genomic_DNA"/>
</dbReference>
<keyword evidence="2" id="KW-1185">Reference proteome</keyword>
<reference evidence="2" key="1">
    <citation type="submission" date="2016-02" db="EMBL/GenBank/DDBJ databases">
        <authorList>
            <person name="Kaur G."/>
            <person name="Nair G.R."/>
            <person name="Mayilraj S."/>
        </authorList>
    </citation>
    <scope>NUCLEOTIDE SEQUENCE [LARGE SCALE GENOMIC DNA]</scope>
    <source>
        <strain evidence="2">GA-15</strain>
    </source>
</reference>
<sequence>MVGKVNEELNAVPEDLAVRISTGPRYCSGMLVAPDLNASDEPVSTPLVLTCAHYFRTAPLNSFNIRGRGFRGKLDAVRVINGTDIAIARLRRSAPPRKLLGVGSQFFYPGMKTSTYGFGGNATEVNTKPGTVLFPTPLSISRGGGTRVRPAAVQLNSPKAIKGDSGGAVLAARHKDGQLCINAVQSLILDPLGINFGLATVAPLRPHLKTLRRAADRLMAMPRS</sequence>
<name>A0A177IEV9_9CORY</name>
<dbReference type="Proteomes" id="UP000076947">
    <property type="component" value="Unassembled WGS sequence"/>
</dbReference>
<gene>
    <name evidence="1" type="ORF">AYJ05_05275</name>
</gene>
<comment type="caution">
    <text evidence="1">The sequence shown here is derived from an EMBL/GenBank/DDBJ whole genome shotgun (WGS) entry which is preliminary data.</text>
</comment>
<organism evidence="1 2">
    <name type="scientific">Corynebacterium stationis</name>
    <dbReference type="NCBI Taxonomy" id="1705"/>
    <lineage>
        <taxon>Bacteria</taxon>
        <taxon>Bacillati</taxon>
        <taxon>Actinomycetota</taxon>
        <taxon>Actinomycetes</taxon>
        <taxon>Mycobacteriales</taxon>
        <taxon>Corynebacteriaceae</taxon>
        <taxon>Corynebacterium</taxon>
    </lineage>
</organism>
<evidence type="ECO:0008006" key="3">
    <source>
        <dbReference type="Google" id="ProtNLM"/>
    </source>
</evidence>